<proteinExistence type="predicted"/>
<dbReference type="AlphaFoldDB" id="A0A645JLK0"/>
<name>A0A645JLK0_9ZZZZ</name>
<organism evidence="2">
    <name type="scientific">bioreactor metagenome</name>
    <dbReference type="NCBI Taxonomy" id="1076179"/>
    <lineage>
        <taxon>unclassified sequences</taxon>
        <taxon>metagenomes</taxon>
        <taxon>ecological metagenomes</taxon>
    </lineage>
</organism>
<comment type="caution">
    <text evidence="2">The sequence shown here is derived from an EMBL/GenBank/DDBJ whole genome shotgun (WGS) entry which is preliminary data.</text>
</comment>
<feature type="compositionally biased region" description="Basic residues" evidence="1">
    <location>
        <begin position="54"/>
        <end position="67"/>
    </location>
</feature>
<feature type="region of interest" description="Disordered" evidence="1">
    <location>
        <begin position="46"/>
        <end position="67"/>
    </location>
</feature>
<accession>A0A645JLK0</accession>
<dbReference type="EMBL" id="VSSQ01143259">
    <property type="protein sequence ID" value="MPN63599.1"/>
    <property type="molecule type" value="Genomic_DNA"/>
</dbReference>
<evidence type="ECO:0000313" key="2">
    <source>
        <dbReference type="EMBL" id="MPN63599.1"/>
    </source>
</evidence>
<evidence type="ECO:0000256" key="1">
    <source>
        <dbReference type="SAM" id="MobiDB-lite"/>
    </source>
</evidence>
<protein>
    <submittedName>
        <fullName evidence="2">Uncharacterized protein</fullName>
    </submittedName>
</protein>
<sequence>MHGFDPGSVVEQLAHKLIACRAGPEIHLPRVGPGMADQALQVGVGRLGHDGQHGRRAHHHGQRRKVR</sequence>
<gene>
    <name evidence="2" type="ORF">SDC9_211363</name>
</gene>
<reference evidence="2" key="1">
    <citation type="submission" date="2019-08" db="EMBL/GenBank/DDBJ databases">
        <authorList>
            <person name="Kucharzyk K."/>
            <person name="Murdoch R.W."/>
            <person name="Higgins S."/>
            <person name="Loffler F."/>
        </authorList>
    </citation>
    <scope>NUCLEOTIDE SEQUENCE</scope>
</reference>